<name>A0A645DMR8_9ZZZZ</name>
<evidence type="ECO:0000313" key="1">
    <source>
        <dbReference type="EMBL" id="MPM90740.1"/>
    </source>
</evidence>
<reference evidence="1" key="1">
    <citation type="submission" date="2019-08" db="EMBL/GenBank/DDBJ databases">
        <authorList>
            <person name="Kucharzyk K."/>
            <person name="Murdoch R.W."/>
            <person name="Higgins S."/>
            <person name="Loffler F."/>
        </authorList>
    </citation>
    <scope>NUCLEOTIDE SEQUENCE</scope>
</reference>
<dbReference type="EMBL" id="VSSQ01037914">
    <property type="protein sequence ID" value="MPM90740.1"/>
    <property type="molecule type" value="Genomic_DNA"/>
</dbReference>
<proteinExistence type="predicted"/>
<organism evidence="1">
    <name type="scientific">bioreactor metagenome</name>
    <dbReference type="NCBI Taxonomy" id="1076179"/>
    <lineage>
        <taxon>unclassified sequences</taxon>
        <taxon>metagenomes</taxon>
        <taxon>ecological metagenomes</taxon>
    </lineage>
</organism>
<gene>
    <name evidence="1" type="ORF">SDC9_137862</name>
</gene>
<sequence>MGFFTYSPKHLLELTEKMNDSFEKDVDLMDFFLKMGKDISSAKIDADIVIAQLSEKMPSGDKLQMFKKYKIHCLKNCFMSEDELWVEFSDTYKETLNQINLKFQETFVREFNRWNEWVDLDEFKQKVQILNMKGNRSLAY</sequence>
<protein>
    <submittedName>
        <fullName evidence="1">Uncharacterized protein</fullName>
    </submittedName>
</protein>
<comment type="caution">
    <text evidence="1">The sequence shown here is derived from an EMBL/GenBank/DDBJ whole genome shotgun (WGS) entry which is preliminary data.</text>
</comment>
<accession>A0A645DMR8</accession>
<dbReference type="AlphaFoldDB" id="A0A645DMR8"/>